<dbReference type="GO" id="GO:0005085">
    <property type="term" value="F:guanyl-nucleotide exchange factor activity"/>
    <property type="evidence" value="ECO:0007669"/>
    <property type="project" value="UniProtKB-KW"/>
</dbReference>
<feature type="compositionally biased region" description="Polar residues" evidence="6">
    <location>
        <begin position="283"/>
        <end position="296"/>
    </location>
</feature>
<reference evidence="10 11" key="1">
    <citation type="journal article" date="2007" name="Nat. Biotechnol.">
        <title>Genome sequence of the lignocellulose-bioconverting and xylose-fermenting yeast Pichia stipitis.</title>
        <authorList>
            <person name="Jeffries T.W."/>
            <person name="Grigoriev I.V."/>
            <person name="Grimwood J."/>
            <person name="Laplaza J.M."/>
            <person name="Aerts A."/>
            <person name="Salamov A."/>
            <person name="Schmutz J."/>
            <person name="Lindquist E."/>
            <person name="Dehal P."/>
            <person name="Shapiro H."/>
            <person name="Jin Y.S."/>
            <person name="Passoth V."/>
            <person name="Richardson P.M."/>
        </authorList>
    </citation>
    <scope>NUCLEOTIDE SEQUENCE [LARGE SCALE GENOMIC DNA]</scope>
    <source>
        <strain evidence="11">ATCC 58785 / CBS 6054 / NBRC 10063 / NRRL Y-11545</strain>
    </source>
</reference>
<dbReference type="InterPro" id="IPR036964">
    <property type="entry name" value="RASGEF_cat_dom_sf"/>
</dbReference>
<dbReference type="STRING" id="322104.A3LZZ6"/>
<dbReference type="SMART" id="SM00229">
    <property type="entry name" value="RasGEFN"/>
    <property type="match status" value="1"/>
</dbReference>
<dbReference type="RefSeq" id="XP_001386654.2">
    <property type="nucleotide sequence ID" value="XM_001386617.1"/>
</dbReference>
<evidence type="ECO:0000256" key="6">
    <source>
        <dbReference type="SAM" id="MobiDB-lite"/>
    </source>
</evidence>
<dbReference type="SMART" id="SM00326">
    <property type="entry name" value="SH3"/>
    <property type="match status" value="1"/>
</dbReference>
<accession>A3LZZ6</accession>
<dbReference type="Gene3D" id="1.20.870.10">
    <property type="entry name" value="Son of sevenless (SoS) protein Chain: S domain 1"/>
    <property type="match status" value="1"/>
</dbReference>
<dbReference type="CDD" id="cd06224">
    <property type="entry name" value="REM"/>
    <property type="match status" value="1"/>
</dbReference>
<feature type="compositionally biased region" description="Low complexity" evidence="6">
    <location>
        <begin position="306"/>
        <end position="317"/>
    </location>
</feature>
<dbReference type="InterPro" id="IPR001452">
    <property type="entry name" value="SH3_domain"/>
</dbReference>
<dbReference type="PROSITE" id="PS50002">
    <property type="entry name" value="SH3"/>
    <property type="match status" value="1"/>
</dbReference>
<dbReference type="PROSITE" id="PS50009">
    <property type="entry name" value="RASGEF_CAT"/>
    <property type="match status" value="1"/>
</dbReference>
<feature type="compositionally biased region" description="Polar residues" evidence="6">
    <location>
        <begin position="1310"/>
        <end position="1325"/>
    </location>
</feature>
<dbReference type="OMA" id="SEHEYSL"/>
<feature type="domain" description="SH3" evidence="7">
    <location>
        <begin position="27"/>
        <end position="91"/>
    </location>
</feature>
<dbReference type="CDD" id="cd11883">
    <property type="entry name" value="SH3_Sdc25"/>
    <property type="match status" value="1"/>
</dbReference>
<evidence type="ECO:0000313" key="10">
    <source>
        <dbReference type="EMBL" id="ABN68625.2"/>
    </source>
</evidence>
<feature type="region of interest" description="Disordered" evidence="6">
    <location>
        <begin position="672"/>
        <end position="699"/>
    </location>
</feature>
<dbReference type="eggNOG" id="KOG3417">
    <property type="taxonomic scope" value="Eukaryota"/>
</dbReference>
<dbReference type="OrthoDB" id="546434at2759"/>
<evidence type="ECO:0000256" key="4">
    <source>
        <dbReference type="PROSITE-ProRule" id="PRU00168"/>
    </source>
</evidence>
<dbReference type="InterPro" id="IPR019804">
    <property type="entry name" value="Ras_G-nucl-exch_fac_CS"/>
</dbReference>
<evidence type="ECO:0000259" key="8">
    <source>
        <dbReference type="PROSITE" id="PS50009"/>
    </source>
</evidence>
<dbReference type="HOGENOM" id="CLU_002171_1_0_1"/>
<evidence type="ECO:0000313" key="11">
    <source>
        <dbReference type="Proteomes" id="UP000002258"/>
    </source>
</evidence>
<name>A3LZZ6_PICST</name>
<dbReference type="InterPro" id="IPR000651">
    <property type="entry name" value="Ras-like_Gua-exchang_fac_N"/>
</dbReference>
<dbReference type="GO" id="GO:0051301">
    <property type="term" value="P:cell division"/>
    <property type="evidence" value="ECO:0007669"/>
    <property type="project" value="UniProtKB-KW"/>
</dbReference>
<keyword evidence="2 10" id="KW-0131">Cell cycle</keyword>
<dbReference type="InterPro" id="IPR036028">
    <property type="entry name" value="SH3-like_dom_sf"/>
</dbReference>
<evidence type="ECO:0000256" key="1">
    <source>
        <dbReference type="ARBA" id="ARBA00022443"/>
    </source>
</evidence>
<dbReference type="GeneID" id="4841059"/>
<dbReference type="CDD" id="cd00155">
    <property type="entry name" value="RasGEF"/>
    <property type="match status" value="1"/>
</dbReference>
<dbReference type="SUPFAM" id="SSF50044">
    <property type="entry name" value="SH3-domain"/>
    <property type="match status" value="1"/>
</dbReference>
<dbReference type="Pfam" id="PF00618">
    <property type="entry name" value="RasGEF_N"/>
    <property type="match status" value="1"/>
</dbReference>
<dbReference type="KEGG" id="pic:PICST_73961"/>
<dbReference type="PROSITE" id="PS50212">
    <property type="entry name" value="RASGEF_NTER"/>
    <property type="match status" value="1"/>
</dbReference>
<dbReference type="InterPro" id="IPR001895">
    <property type="entry name" value="RASGEF_cat_dom"/>
</dbReference>
<feature type="region of interest" description="Disordered" evidence="6">
    <location>
        <begin position="283"/>
        <end position="317"/>
    </location>
</feature>
<protein>
    <submittedName>
        <fullName evidence="10">Cell division control protein 25</fullName>
    </submittedName>
</protein>
<evidence type="ECO:0000259" key="7">
    <source>
        <dbReference type="PROSITE" id="PS50002"/>
    </source>
</evidence>
<dbReference type="Proteomes" id="UP000002258">
    <property type="component" value="Chromosome 8"/>
</dbReference>
<feature type="region of interest" description="Disordered" evidence="6">
    <location>
        <begin position="1286"/>
        <end position="1325"/>
    </location>
</feature>
<evidence type="ECO:0000259" key="9">
    <source>
        <dbReference type="PROSITE" id="PS50212"/>
    </source>
</evidence>
<dbReference type="Pfam" id="PF00018">
    <property type="entry name" value="SH3_1"/>
    <property type="match status" value="1"/>
</dbReference>
<keyword evidence="3 4" id="KW-0344">Guanine-nucleotide releasing factor</keyword>
<feature type="domain" description="N-terminal Ras-GEF" evidence="9">
    <location>
        <begin position="883"/>
        <end position="1017"/>
    </location>
</feature>
<gene>
    <name evidence="10" type="ORF">PICST_73961</name>
</gene>
<dbReference type="EMBL" id="CP000502">
    <property type="protein sequence ID" value="ABN68625.2"/>
    <property type="molecule type" value="Genomic_DNA"/>
</dbReference>
<evidence type="ECO:0000256" key="2">
    <source>
        <dbReference type="ARBA" id="ARBA00022618"/>
    </source>
</evidence>
<dbReference type="Pfam" id="PF00617">
    <property type="entry name" value="RasGEF"/>
    <property type="match status" value="1"/>
</dbReference>
<dbReference type="InParanoid" id="A3LZZ6"/>
<organism evidence="10 11">
    <name type="scientific">Scheffersomyces stipitis (strain ATCC 58785 / CBS 6054 / NBRC 10063 / NRRL Y-11545)</name>
    <name type="common">Yeast</name>
    <name type="synonym">Pichia stipitis</name>
    <dbReference type="NCBI Taxonomy" id="322104"/>
    <lineage>
        <taxon>Eukaryota</taxon>
        <taxon>Fungi</taxon>
        <taxon>Dikarya</taxon>
        <taxon>Ascomycota</taxon>
        <taxon>Saccharomycotina</taxon>
        <taxon>Pichiomycetes</taxon>
        <taxon>Debaryomycetaceae</taxon>
        <taxon>Scheffersomyces</taxon>
    </lineage>
</organism>
<dbReference type="FunCoup" id="A3LZZ6">
    <property type="interactions" value="262"/>
</dbReference>
<feature type="compositionally biased region" description="Polar residues" evidence="6">
    <location>
        <begin position="173"/>
        <end position="190"/>
    </location>
</feature>
<dbReference type="GO" id="GO:0005886">
    <property type="term" value="C:plasma membrane"/>
    <property type="evidence" value="ECO:0007669"/>
    <property type="project" value="TreeGrafter"/>
</dbReference>
<feature type="compositionally biased region" description="Low complexity" evidence="6">
    <location>
        <begin position="1290"/>
        <end position="1303"/>
    </location>
</feature>
<feature type="region of interest" description="Disordered" evidence="6">
    <location>
        <begin position="135"/>
        <end position="190"/>
    </location>
</feature>
<proteinExistence type="predicted"/>
<feature type="domain" description="Ras-GEF" evidence="8">
    <location>
        <begin position="1050"/>
        <end position="1287"/>
    </location>
</feature>
<dbReference type="Gene3D" id="2.30.30.40">
    <property type="entry name" value="SH3 Domains"/>
    <property type="match status" value="1"/>
</dbReference>
<dbReference type="Gene3D" id="1.10.840.10">
    <property type="entry name" value="Ras guanine-nucleotide exchange factors catalytic domain"/>
    <property type="match status" value="1"/>
</dbReference>
<dbReference type="InterPro" id="IPR023578">
    <property type="entry name" value="Ras_GEF_dom_sf"/>
</dbReference>
<dbReference type="InterPro" id="IPR008937">
    <property type="entry name" value="Ras-like_GEF"/>
</dbReference>
<keyword evidence="11" id="KW-1185">Reference proteome</keyword>
<feature type="compositionally biased region" description="Polar residues" evidence="6">
    <location>
        <begin position="136"/>
        <end position="164"/>
    </location>
</feature>
<evidence type="ECO:0000256" key="5">
    <source>
        <dbReference type="PROSITE-ProRule" id="PRU00192"/>
    </source>
</evidence>
<keyword evidence="1 5" id="KW-0728">SH3 domain</keyword>
<sequence length="1325" mass="151628">MSHYMDEIAPDVISPHDTKPTVDQPLKHLDTVIALYDFPGTQPSHLPLNLGDTIYVLSKSDTGWWDGVLVGQTGELQRGWFPHHYVRSVNYVQPVLNKLKSNKELDSITASNTAANVLIPSFTNLLQKNLIDSEKNTPANSTRKNSVVSFASSETSIPSDSKGSSLPKHHSEASTQFSQHQPTSISHTLTSADFNNDNIIFTDVEEAEQMILEYKEKNKKNLTWIPRNTTSGDFVFYCEQLNIYCQTMPMVPFELTDVTAEVEMPSKEALTDKFDVQVYGTRSSSGDIGSRANSAGTFDPLKRDSNASSVTQSSGASSYHHFTKPFFSMDNLFYKHPSDLTRWSELREQYNYLLDLSSKSLKDHNKQLFSTHFSRLNKVMSIILATSRLNQDDFFGTKYERSIRRKLKRIAGAFAQLYINGILHLSVMHHSQSTSEAQLFSFDIFKLNKSTSKAGSEAFSAHSSVSTIRQNSNESTVPASTGVNHDQQEMSYLSQLENDIETLRSNVNSLVKIFMKLSEDKVVKRSDYDSSDASEDDGQDRYDILPQTYPRFIVDEFNGGNWCNPFFTTNNPVLNVSGDDLKNRYHSKVIIDHSTYESVYQLSEEMIKLSKETLEYLKPQAQKLYYNDVLKNERNTQILRLIYKYLYHGSSMVDLIESFDFTVFCLINRSSSGEEADPEGVRNQLNDENNQKDESRSTNTSNLTFDYPVVLDFFQLKQEFHNLILRIIMSTQSLTLDDPEVFKALRDEDPLFYNRDILKLQTEKAALLLTNILADQVNPNKGDSISLNPDTLMSTYLTEGIKFFDVLLGTIQQLIDERETILNYATRVMHDDFNVQLLVIERNNTLLSEKSEDHSYYSGGHKKSSDLPWYLEGDEEFDLLLDLKGNIKGGTKEALIAHLTHHDLFDSNFNAAFLLMFASIMPLSEFVGLLIHRFNLEAPEGLSYEEYNTWITKKQNPIRLRVMNIMKLLVEKHWSKSYYNESLLKRWIAFAQSPAVQSYSIGKQLTGYLIRILNGELIYIEREPVIPNTKPPASLTKGSSLKKLKLLDIDYIELARQLTLREFRLYSKITKFTCLAKVWGKKSGLNERFENITAFIKASNQLTNYVAYMILRKTDAKKRIQVIRYFVQVAEKCRQYNNFSSMTAIISALYSSSIHRLKKTWKYVSADTLSHLQSMNKLMNSSRNFNEYRDVLKFIGSEPCVPFFGVFLTDLTFVYHGNPDYLMNRTRMINFAKRAKTCEIVTGIDRFKTTGYNFQTVPEIQKYLDSWFDKCPTIEEQYQLSLNLEPREGQPSQHSQSTSSAVSGRDLPSFRNSKMSSTITNLALK</sequence>
<dbReference type="PANTHER" id="PTHR23113:SF368">
    <property type="entry name" value="CELL DIVISION CONTROL PROTEIN 25"/>
    <property type="match status" value="1"/>
</dbReference>
<dbReference type="SUPFAM" id="SSF48366">
    <property type="entry name" value="Ras GEF"/>
    <property type="match status" value="1"/>
</dbReference>
<keyword evidence="2 10" id="KW-0132">Cell division</keyword>
<dbReference type="GO" id="GO:0007265">
    <property type="term" value="P:Ras protein signal transduction"/>
    <property type="evidence" value="ECO:0007669"/>
    <property type="project" value="TreeGrafter"/>
</dbReference>
<dbReference type="PROSITE" id="PS00720">
    <property type="entry name" value="RASGEF"/>
    <property type="match status" value="1"/>
</dbReference>
<dbReference type="PANTHER" id="PTHR23113">
    <property type="entry name" value="GUANINE NUCLEOTIDE EXCHANGE FACTOR"/>
    <property type="match status" value="1"/>
</dbReference>
<dbReference type="SMART" id="SM00147">
    <property type="entry name" value="RasGEF"/>
    <property type="match status" value="1"/>
</dbReference>
<evidence type="ECO:0000256" key="3">
    <source>
        <dbReference type="ARBA" id="ARBA00022658"/>
    </source>
</evidence>